<dbReference type="Pfam" id="PF05726">
    <property type="entry name" value="Pirin_C"/>
    <property type="match status" value="1"/>
</dbReference>
<feature type="binding site" evidence="2">
    <location>
        <position position="119"/>
    </location>
    <ligand>
        <name>Fe cation</name>
        <dbReference type="ChEBI" id="CHEBI:24875"/>
    </ligand>
</feature>
<keyword evidence="2" id="KW-0408">Iron</keyword>
<accession>A0A917T387</accession>
<comment type="similarity">
    <text evidence="1 3">Belongs to the pirin family.</text>
</comment>
<name>A0A917T387_9ACTN</name>
<dbReference type="InterPro" id="IPR008778">
    <property type="entry name" value="Pirin_C_dom"/>
</dbReference>
<dbReference type="PANTHER" id="PTHR13903:SF8">
    <property type="entry name" value="PIRIN"/>
    <property type="match status" value="1"/>
</dbReference>
<feature type="binding site" evidence="2">
    <location>
        <position position="73"/>
    </location>
    <ligand>
        <name>Fe cation</name>
        <dbReference type="ChEBI" id="CHEBI:24875"/>
    </ligand>
</feature>
<dbReference type="PIRSF" id="PIRSF006232">
    <property type="entry name" value="Pirin"/>
    <property type="match status" value="1"/>
</dbReference>
<evidence type="ECO:0000259" key="4">
    <source>
        <dbReference type="Pfam" id="PF02678"/>
    </source>
</evidence>
<dbReference type="AlphaFoldDB" id="A0A917T387"/>
<reference evidence="6" key="1">
    <citation type="journal article" date="2014" name="Int. J. Syst. Evol. Microbiol.">
        <title>Complete genome sequence of Corynebacterium casei LMG S-19264T (=DSM 44701T), isolated from a smear-ripened cheese.</title>
        <authorList>
            <consortium name="US DOE Joint Genome Institute (JGI-PGF)"/>
            <person name="Walter F."/>
            <person name="Albersmeier A."/>
            <person name="Kalinowski J."/>
            <person name="Ruckert C."/>
        </authorList>
    </citation>
    <scope>NUCLEOTIDE SEQUENCE</scope>
    <source>
        <strain evidence="6">CGMCC 4.7308</strain>
    </source>
</reference>
<dbReference type="Proteomes" id="UP000655208">
    <property type="component" value="Unassembled WGS sequence"/>
</dbReference>
<dbReference type="RefSeq" id="WP_188942776.1">
    <property type="nucleotide sequence ID" value="NZ_BMNA01000005.1"/>
</dbReference>
<dbReference type="PANTHER" id="PTHR13903">
    <property type="entry name" value="PIRIN-RELATED"/>
    <property type="match status" value="1"/>
</dbReference>
<evidence type="ECO:0000313" key="6">
    <source>
        <dbReference type="EMBL" id="GGM07635.1"/>
    </source>
</evidence>
<feature type="domain" description="Pirin N-terminal" evidence="4">
    <location>
        <begin position="39"/>
        <end position="135"/>
    </location>
</feature>
<dbReference type="Gene3D" id="2.60.120.10">
    <property type="entry name" value="Jelly Rolls"/>
    <property type="match status" value="2"/>
</dbReference>
<dbReference type="EMBL" id="BMNA01000005">
    <property type="protein sequence ID" value="GGM07635.1"/>
    <property type="molecule type" value="Genomic_DNA"/>
</dbReference>
<feature type="binding site" evidence="2">
    <location>
        <position position="117"/>
    </location>
    <ligand>
        <name>Fe cation</name>
        <dbReference type="ChEBI" id="CHEBI:24875"/>
    </ligand>
</feature>
<dbReference type="SUPFAM" id="SSF51182">
    <property type="entry name" value="RmlC-like cupins"/>
    <property type="match status" value="1"/>
</dbReference>
<evidence type="ECO:0008006" key="8">
    <source>
        <dbReference type="Google" id="ProtNLM"/>
    </source>
</evidence>
<dbReference type="InterPro" id="IPR011051">
    <property type="entry name" value="RmlC_Cupin_sf"/>
</dbReference>
<keyword evidence="2" id="KW-0479">Metal-binding</keyword>
<reference evidence="6" key="2">
    <citation type="submission" date="2020-09" db="EMBL/GenBank/DDBJ databases">
        <authorList>
            <person name="Sun Q."/>
            <person name="Zhou Y."/>
        </authorList>
    </citation>
    <scope>NUCLEOTIDE SEQUENCE</scope>
    <source>
        <strain evidence="6">CGMCC 4.7308</strain>
    </source>
</reference>
<dbReference type="InterPro" id="IPR003829">
    <property type="entry name" value="Pirin_N_dom"/>
</dbReference>
<comment type="cofactor">
    <cofactor evidence="2">
        <name>Fe cation</name>
        <dbReference type="ChEBI" id="CHEBI:24875"/>
    </cofactor>
    <text evidence="2">Binds 1 Fe cation per subunit.</text>
</comment>
<comment type="caution">
    <text evidence="6">The sequence shown here is derived from an EMBL/GenBank/DDBJ whole genome shotgun (WGS) entry which is preliminary data.</text>
</comment>
<evidence type="ECO:0000256" key="1">
    <source>
        <dbReference type="ARBA" id="ARBA00008416"/>
    </source>
</evidence>
<organism evidence="6 7">
    <name type="scientific">Nakamurella endophytica</name>
    <dbReference type="NCBI Taxonomy" id="1748367"/>
    <lineage>
        <taxon>Bacteria</taxon>
        <taxon>Bacillati</taxon>
        <taxon>Actinomycetota</taxon>
        <taxon>Actinomycetes</taxon>
        <taxon>Nakamurellales</taxon>
        <taxon>Nakamurellaceae</taxon>
        <taxon>Nakamurella</taxon>
    </lineage>
</organism>
<evidence type="ECO:0000256" key="2">
    <source>
        <dbReference type="PIRSR" id="PIRSR006232-1"/>
    </source>
</evidence>
<protein>
    <recommendedName>
        <fullName evidence="8">Pirin family protein</fullName>
    </recommendedName>
</protein>
<feature type="domain" description="Pirin C-terminal" evidence="5">
    <location>
        <begin position="195"/>
        <end position="285"/>
    </location>
</feature>
<evidence type="ECO:0000256" key="3">
    <source>
        <dbReference type="RuleBase" id="RU003457"/>
    </source>
</evidence>
<dbReference type="Pfam" id="PF02678">
    <property type="entry name" value="Pirin"/>
    <property type="match status" value="1"/>
</dbReference>
<proteinExistence type="inferred from homology"/>
<evidence type="ECO:0000313" key="7">
    <source>
        <dbReference type="Proteomes" id="UP000655208"/>
    </source>
</evidence>
<feature type="binding site" evidence="2">
    <location>
        <position position="75"/>
    </location>
    <ligand>
        <name>Fe cation</name>
        <dbReference type="ChEBI" id="CHEBI:24875"/>
    </ligand>
</feature>
<sequence>MSDLDVAPQELRAPAVRPAAGVRVWPGRDVPLGGVRGLEVTRLLPQRGLPTVGPWCFLDLMGPTDRPADILPHPHTGLQTVTWPLSGQIRHRDTLGSDVVVRPGELDIMTAGHGIAHSEMSVPTTAPTHLAQLWIALPDGVRDGARRFEQHRELPHLAVDGVDVTVVVGALAGVRSPAWVAGPVVGADLRWPATGRTVELPVDPTHEHAVVPLSGPVEVDGVPVPGGSLGHLPTGTSRLRLTAGPGARVLLLGGPPFREDLVMWWNFVARSHDEVVAARAEWEAGSERFGHIPAHGALRIPAPPLPGVRLRPRRRDLP</sequence>
<keyword evidence="7" id="KW-1185">Reference proteome</keyword>
<dbReference type="GO" id="GO:0046872">
    <property type="term" value="F:metal ion binding"/>
    <property type="evidence" value="ECO:0007669"/>
    <property type="project" value="UniProtKB-KW"/>
</dbReference>
<dbReference type="InterPro" id="IPR014710">
    <property type="entry name" value="RmlC-like_jellyroll"/>
</dbReference>
<dbReference type="InterPro" id="IPR012093">
    <property type="entry name" value="Pirin"/>
</dbReference>
<evidence type="ECO:0000259" key="5">
    <source>
        <dbReference type="Pfam" id="PF05726"/>
    </source>
</evidence>
<gene>
    <name evidence="6" type="ORF">GCM10011594_29470</name>
</gene>